<organism evidence="1 2">
    <name type="scientific">Rhizophagus irregularis</name>
    <dbReference type="NCBI Taxonomy" id="588596"/>
    <lineage>
        <taxon>Eukaryota</taxon>
        <taxon>Fungi</taxon>
        <taxon>Fungi incertae sedis</taxon>
        <taxon>Mucoromycota</taxon>
        <taxon>Glomeromycotina</taxon>
        <taxon>Glomeromycetes</taxon>
        <taxon>Glomerales</taxon>
        <taxon>Glomeraceae</taxon>
        <taxon>Rhizophagus</taxon>
    </lineage>
</organism>
<reference evidence="1 2" key="2">
    <citation type="submission" date="2017-10" db="EMBL/GenBank/DDBJ databases">
        <title>Extensive intraspecific genome diversity in a model arbuscular mycorrhizal fungus.</title>
        <authorList>
            <person name="Chen E.C.H."/>
            <person name="Morin E."/>
            <person name="Baudet D."/>
            <person name="Noel J."/>
            <person name="Ndikumana S."/>
            <person name="Charron P."/>
            <person name="St-Onge C."/>
            <person name="Giorgi J."/>
            <person name="Grigoriev I.V."/>
            <person name="Roux C."/>
            <person name="Martin F.M."/>
            <person name="Corradi N."/>
        </authorList>
    </citation>
    <scope>NUCLEOTIDE SEQUENCE [LARGE SCALE GENOMIC DNA]</scope>
    <source>
        <strain evidence="1 2">C2</strain>
    </source>
</reference>
<accession>A0A2N1ML63</accession>
<dbReference type="AlphaFoldDB" id="A0A2N1ML63"/>
<protein>
    <submittedName>
        <fullName evidence="1">Uncharacterized protein</fullName>
    </submittedName>
</protein>
<feature type="non-terminal residue" evidence="1">
    <location>
        <position position="112"/>
    </location>
</feature>
<proteinExistence type="predicted"/>
<gene>
    <name evidence="1" type="ORF">RhiirC2_790489</name>
</gene>
<evidence type="ECO:0000313" key="1">
    <source>
        <dbReference type="EMBL" id="PKK62362.1"/>
    </source>
</evidence>
<dbReference type="EMBL" id="LLXL01001943">
    <property type="protein sequence ID" value="PKK62362.1"/>
    <property type="molecule type" value="Genomic_DNA"/>
</dbReference>
<reference evidence="1 2" key="1">
    <citation type="submission" date="2016-04" db="EMBL/GenBank/DDBJ databases">
        <title>Genome analyses suggest a sexual origin of heterokaryosis in a supposedly ancient asexual fungus.</title>
        <authorList>
            <person name="Ropars J."/>
            <person name="Sedzielewska K."/>
            <person name="Noel J."/>
            <person name="Charron P."/>
            <person name="Farinelli L."/>
            <person name="Marton T."/>
            <person name="Kruger M."/>
            <person name="Pelin A."/>
            <person name="Brachmann A."/>
            <person name="Corradi N."/>
        </authorList>
    </citation>
    <scope>NUCLEOTIDE SEQUENCE [LARGE SCALE GENOMIC DNA]</scope>
    <source>
        <strain evidence="1 2">C2</strain>
    </source>
</reference>
<name>A0A2N1ML63_9GLOM</name>
<dbReference type="Proteomes" id="UP000233469">
    <property type="component" value="Unassembled WGS sequence"/>
</dbReference>
<evidence type="ECO:0000313" key="2">
    <source>
        <dbReference type="Proteomes" id="UP000233469"/>
    </source>
</evidence>
<sequence length="112" mass="12762">MNKEISQLTYKINSNEKKISDITNLFEKQFSNMLKEVEELLQNKCENDHNDLFNNFITDLEEKLKNIATFETKAISDQITNSLILVLKNISNEINNSLSVVIGTRVPNGSGQ</sequence>
<comment type="caution">
    <text evidence="1">The sequence shown here is derived from an EMBL/GenBank/DDBJ whole genome shotgun (WGS) entry which is preliminary data.</text>
</comment>